<dbReference type="RefSeq" id="WP_190539922.1">
    <property type="nucleotide sequence ID" value="NZ_CAWPNO010000052.1"/>
</dbReference>
<accession>A0ABR8AAI7</accession>
<dbReference type="CDD" id="cd10941">
    <property type="entry name" value="CE4_PuuE_HpPgdA_like_2"/>
    <property type="match status" value="1"/>
</dbReference>
<feature type="domain" description="NodB homology" evidence="1">
    <location>
        <begin position="26"/>
        <end position="222"/>
    </location>
</feature>
<dbReference type="SUPFAM" id="SSF88713">
    <property type="entry name" value="Glycoside hydrolase/deacetylase"/>
    <property type="match status" value="1"/>
</dbReference>
<keyword evidence="3" id="KW-1185">Reference proteome</keyword>
<reference evidence="2 3" key="1">
    <citation type="journal article" date="2020" name="ISME J.">
        <title>Comparative genomics reveals insights into cyanobacterial evolution and habitat adaptation.</title>
        <authorList>
            <person name="Chen M.Y."/>
            <person name="Teng W.K."/>
            <person name="Zhao L."/>
            <person name="Hu C.X."/>
            <person name="Zhou Y.K."/>
            <person name="Han B.P."/>
            <person name="Song L.R."/>
            <person name="Shu W.S."/>
        </authorList>
    </citation>
    <scope>NUCLEOTIDE SEQUENCE [LARGE SCALE GENOMIC DNA]</scope>
    <source>
        <strain evidence="2 3">FACHB-288</strain>
    </source>
</reference>
<dbReference type="InterPro" id="IPR045235">
    <property type="entry name" value="PuuE_HpPgdA-like"/>
</dbReference>
<evidence type="ECO:0000259" key="1">
    <source>
        <dbReference type="PROSITE" id="PS51677"/>
    </source>
</evidence>
<sequence length="289" mass="33360">MAKVSQRQQHAFTVDVEDWYHGTTDEDMKVCAERRLHYGLGTLLELLAEFEVKGTFFWLGQAALDNPHLVKQVAEAGHEIGCHGLLHEFIYNMSPQKFRSDTQRAQNILADLTGKSVVAYRAPYFSIVRKSLWALDILAELGFRYDSSIFPVKNWRYGIPDFEPQLQQIHTSTGSIYEIPLSVRQIIGQNIPISGGAYFRLYPYILTKNNFLAAEREGKNVVFYTHPWELDPDHPPLSLHWKERLTHNINLHSTKTKLRRLLQDFCFTSLGKLLENQVLKEDKMSELVV</sequence>
<dbReference type="Pfam" id="PF11959">
    <property type="entry name" value="DUF3473"/>
    <property type="match status" value="1"/>
</dbReference>
<gene>
    <name evidence="2" type="ORF">H6G24_14435</name>
</gene>
<name>A0ABR8AAI7_9CYAN</name>
<dbReference type="InterPro" id="IPR011330">
    <property type="entry name" value="Glyco_hydro/deAcase_b/a-brl"/>
</dbReference>
<dbReference type="InterPro" id="IPR002509">
    <property type="entry name" value="NODB_dom"/>
</dbReference>
<dbReference type="PANTHER" id="PTHR47561:SF1">
    <property type="entry name" value="POLYSACCHARIDE DEACETYLASE FAMILY PROTEIN (AFU_ORTHOLOGUE AFUA_6G05030)"/>
    <property type="match status" value="1"/>
</dbReference>
<dbReference type="PROSITE" id="PS51677">
    <property type="entry name" value="NODB"/>
    <property type="match status" value="1"/>
</dbReference>
<dbReference type="InterPro" id="IPR022560">
    <property type="entry name" value="DUF3473"/>
</dbReference>
<evidence type="ECO:0000313" key="3">
    <source>
        <dbReference type="Proteomes" id="UP000658514"/>
    </source>
</evidence>
<dbReference type="Proteomes" id="UP000658514">
    <property type="component" value="Unassembled WGS sequence"/>
</dbReference>
<organism evidence="2 3">
    <name type="scientific">Calothrix parietina FACHB-288</name>
    <dbReference type="NCBI Taxonomy" id="2692896"/>
    <lineage>
        <taxon>Bacteria</taxon>
        <taxon>Bacillati</taxon>
        <taxon>Cyanobacteriota</taxon>
        <taxon>Cyanophyceae</taxon>
        <taxon>Nostocales</taxon>
        <taxon>Calotrichaceae</taxon>
        <taxon>Calothrix</taxon>
    </lineage>
</organism>
<dbReference type="EMBL" id="JACJQH010000020">
    <property type="protein sequence ID" value="MBD2196684.1"/>
    <property type="molecule type" value="Genomic_DNA"/>
</dbReference>
<comment type="caution">
    <text evidence="2">The sequence shown here is derived from an EMBL/GenBank/DDBJ whole genome shotgun (WGS) entry which is preliminary data.</text>
</comment>
<dbReference type="Gene3D" id="3.20.20.370">
    <property type="entry name" value="Glycoside hydrolase/deacetylase"/>
    <property type="match status" value="1"/>
</dbReference>
<proteinExistence type="predicted"/>
<dbReference type="Pfam" id="PF01522">
    <property type="entry name" value="Polysacc_deac_1"/>
    <property type="match status" value="1"/>
</dbReference>
<protein>
    <submittedName>
        <fullName evidence="2">Polysaccharide deacetylase family protein</fullName>
    </submittedName>
</protein>
<evidence type="ECO:0000313" key="2">
    <source>
        <dbReference type="EMBL" id="MBD2196684.1"/>
    </source>
</evidence>
<dbReference type="PANTHER" id="PTHR47561">
    <property type="entry name" value="POLYSACCHARIDE DEACETYLASE FAMILY PROTEIN (AFU_ORTHOLOGUE AFUA_6G05030)"/>
    <property type="match status" value="1"/>
</dbReference>